<dbReference type="PANTHER" id="PTHR22504">
    <property type="entry name" value="REPRESSOR OF RNA POLYMERASE III TRANSCRIPTION MAF1"/>
    <property type="match status" value="1"/>
</dbReference>
<dbReference type="Gene3D" id="3.40.1000.50">
    <property type="entry name" value="Repressor of RNA polymerase III transcription Maf1"/>
    <property type="match status" value="1"/>
</dbReference>
<sequence length="178" mass="20054">MYVYSLSVSGDEEVLLCDTISRKSLFYLIATLNATFAPDYDFTDAKSSEFSRERSLQWVMRDVDNNLSAVIVEPTTATSCVASNQTIMNHLQSNTAPKNYSQLRDKLWEVIDKEIGMSQCDIYSSSYPMDFDGSIGIGSDSMFLSDYYDDGGADSNSRHHRERSPLTNSRRRSGNSNF</sequence>
<dbReference type="Pfam" id="PF09174">
    <property type="entry name" value="Maf1"/>
    <property type="match status" value="1"/>
</dbReference>
<evidence type="ECO:0000313" key="4">
    <source>
        <dbReference type="EMBL" id="MBY29868.1"/>
    </source>
</evidence>
<proteinExistence type="inferred from homology"/>
<evidence type="ECO:0000256" key="3">
    <source>
        <dbReference type="SAM" id="MobiDB-lite"/>
    </source>
</evidence>
<dbReference type="InterPro" id="IPR015257">
    <property type="entry name" value="Maf1"/>
</dbReference>
<dbReference type="InterPro" id="IPR038564">
    <property type="entry name" value="Maf1_sf"/>
</dbReference>
<organism evidence="4">
    <name type="scientific">Schizaphis graminum</name>
    <name type="common">Green bug aphid</name>
    <dbReference type="NCBI Taxonomy" id="13262"/>
    <lineage>
        <taxon>Eukaryota</taxon>
        <taxon>Metazoa</taxon>
        <taxon>Ecdysozoa</taxon>
        <taxon>Arthropoda</taxon>
        <taxon>Hexapoda</taxon>
        <taxon>Insecta</taxon>
        <taxon>Pterygota</taxon>
        <taxon>Neoptera</taxon>
        <taxon>Paraneoptera</taxon>
        <taxon>Hemiptera</taxon>
        <taxon>Sternorrhyncha</taxon>
        <taxon>Aphidomorpha</taxon>
        <taxon>Aphidoidea</taxon>
        <taxon>Aphididae</taxon>
        <taxon>Aphidini</taxon>
        <taxon>Schizaphis</taxon>
    </lineage>
</organism>
<dbReference type="EMBL" id="GGMR01017249">
    <property type="protein sequence ID" value="MBY29868.1"/>
    <property type="molecule type" value="Transcribed_RNA"/>
</dbReference>
<feature type="compositionally biased region" description="Basic residues" evidence="3">
    <location>
        <begin position="169"/>
        <end position="178"/>
    </location>
</feature>
<name>A0A2S2PKT6_SCHGA</name>
<protein>
    <recommendedName>
        <fullName evidence="2">Repressor of RNA polymerase III transcription MAF1 homolog</fullName>
    </recommendedName>
</protein>
<accession>A0A2S2PKT6</accession>
<evidence type="ECO:0000256" key="2">
    <source>
        <dbReference type="ARBA" id="ARBA00020829"/>
    </source>
</evidence>
<reference evidence="4" key="1">
    <citation type="submission" date="2018-04" db="EMBL/GenBank/DDBJ databases">
        <title>Transcriptome of Schizaphis graminum biotype I.</title>
        <authorList>
            <person name="Scully E.D."/>
            <person name="Geib S.M."/>
            <person name="Palmer N.A."/>
            <person name="Koch K."/>
            <person name="Bradshaw J."/>
            <person name="Heng-Moss T."/>
            <person name="Sarath G."/>
        </authorList>
    </citation>
    <scope>NUCLEOTIDE SEQUENCE</scope>
</reference>
<feature type="region of interest" description="Disordered" evidence="3">
    <location>
        <begin position="152"/>
        <end position="178"/>
    </location>
</feature>
<comment type="similarity">
    <text evidence="1">Belongs to the MAF1 family.</text>
</comment>
<dbReference type="GO" id="GO:0000994">
    <property type="term" value="F:RNA polymerase III core binding"/>
    <property type="evidence" value="ECO:0007669"/>
    <property type="project" value="TreeGrafter"/>
</dbReference>
<gene>
    <name evidence="4" type="primary">MAF1</name>
    <name evidence="4" type="ORF">g.42426</name>
</gene>
<dbReference type="GO" id="GO:0005634">
    <property type="term" value="C:nucleus"/>
    <property type="evidence" value="ECO:0007669"/>
    <property type="project" value="TreeGrafter"/>
</dbReference>
<dbReference type="PANTHER" id="PTHR22504:SF0">
    <property type="entry name" value="REPRESSOR OF RNA POLYMERASE III TRANSCRIPTION MAF1 HOMOLOG"/>
    <property type="match status" value="1"/>
</dbReference>
<dbReference type="GO" id="GO:0016480">
    <property type="term" value="P:negative regulation of transcription by RNA polymerase III"/>
    <property type="evidence" value="ECO:0007669"/>
    <property type="project" value="InterPro"/>
</dbReference>
<dbReference type="AlphaFoldDB" id="A0A2S2PKT6"/>
<evidence type="ECO:0000256" key="1">
    <source>
        <dbReference type="ARBA" id="ARBA00006231"/>
    </source>
</evidence>